<reference evidence="7 8" key="1">
    <citation type="submission" date="2022-01" db="EMBL/GenBank/DDBJ databases">
        <title>Collection of gut derived symbiotic bacterial strains cultured from healthy donors.</title>
        <authorList>
            <person name="Lin H."/>
            <person name="Kohout C."/>
            <person name="Waligurski E."/>
            <person name="Pamer E.G."/>
        </authorList>
    </citation>
    <scope>NUCLEOTIDE SEQUENCE [LARGE SCALE GENOMIC DNA]</scope>
    <source>
        <strain evidence="7 8">DFI.7.58</strain>
    </source>
</reference>
<keyword evidence="8" id="KW-1185">Reference proteome</keyword>
<dbReference type="InterPro" id="IPR006145">
    <property type="entry name" value="PsdUridine_synth_RsuA/RluA"/>
</dbReference>
<dbReference type="NCBIfam" id="TIGR00005">
    <property type="entry name" value="rluA_subfam"/>
    <property type="match status" value="1"/>
</dbReference>
<dbReference type="EMBL" id="JAKNHQ010000010">
    <property type="protein sequence ID" value="MCG4610978.1"/>
    <property type="molecule type" value="Genomic_DNA"/>
</dbReference>
<dbReference type="Gene3D" id="3.30.2350.10">
    <property type="entry name" value="Pseudouridine synthase"/>
    <property type="match status" value="1"/>
</dbReference>
<dbReference type="SUPFAM" id="SSF55174">
    <property type="entry name" value="Alpha-L RNA-binding motif"/>
    <property type="match status" value="1"/>
</dbReference>
<evidence type="ECO:0000313" key="8">
    <source>
        <dbReference type="Proteomes" id="UP001298681"/>
    </source>
</evidence>
<gene>
    <name evidence="7" type="ORF">L0P57_08530</name>
</gene>
<evidence type="ECO:0000313" key="7">
    <source>
        <dbReference type="EMBL" id="MCG4610978.1"/>
    </source>
</evidence>
<evidence type="ECO:0000256" key="2">
    <source>
        <dbReference type="ARBA" id="ARBA00010876"/>
    </source>
</evidence>
<organism evidence="7 8">
    <name type="scientific">Anaeromassilibacillus senegalensis</name>
    <dbReference type="NCBI Taxonomy" id="1673717"/>
    <lineage>
        <taxon>Bacteria</taxon>
        <taxon>Bacillati</taxon>
        <taxon>Bacillota</taxon>
        <taxon>Clostridia</taxon>
        <taxon>Eubacteriales</taxon>
        <taxon>Acutalibacteraceae</taxon>
        <taxon>Anaeromassilibacillus</taxon>
    </lineage>
</organism>
<dbReference type="Gene3D" id="3.10.290.10">
    <property type="entry name" value="RNA-binding S4 domain"/>
    <property type="match status" value="1"/>
</dbReference>
<dbReference type="InterPro" id="IPR036986">
    <property type="entry name" value="S4_RNA-bd_sf"/>
</dbReference>
<comment type="function">
    <text evidence="5">Responsible for synthesis of pseudouridine from uracil.</text>
</comment>
<dbReference type="InterPro" id="IPR050188">
    <property type="entry name" value="RluA_PseudoU_synthase"/>
</dbReference>
<feature type="domain" description="RNA-binding S4" evidence="6">
    <location>
        <begin position="18"/>
        <end position="82"/>
    </location>
</feature>
<proteinExistence type="inferred from homology"/>
<dbReference type="InterPro" id="IPR020103">
    <property type="entry name" value="PsdUridine_synth_cat_dom_sf"/>
</dbReference>
<comment type="caution">
    <text evidence="7">The sequence shown here is derived from an EMBL/GenBank/DDBJ whole genome shotgun (WGS) entry which is preliminary data.</text>
</comment>
<accession>A0ABS9MJJ5</accession>
<dbReference type="EC" id="5.4.99.-" evidence="5"/>
<dbReference type="InterPro" id="IPR006224">
    <property type="entry name" value="PsdUridine_synth_RluA-like_CS"/>
</dbReference>
<evidence type="ECO:0000259" key="6">
    <source>
        <dbReference type="SMART" id="SM00363"/>
    </source>
</evidence>
<dbReference type="SMART" id="SM00363">
    <property type="entry name" value="S4"/>
    <property type="match status" value="1"/>
</dbReference>
<keyword evidence="3 5" id="KW-0413">Isomerase</keyword>
<dbReference type="CDD" id="cd00165">
    <property type="entry name" value="S4"/>
    <property type="match status" value="1"/>
</dbReference>
<dbReference type="PANTHER" id="PTHR21600">
    <property type="entry name" value="MITOCHONDRIAL RNA PSEUDOURIDINE SYNTHASE"/>
    <property type="match status" value="1"/>
</dbReference>
<dbReference type="PROSITE" id="PS01129">
    <property type="entry name" value="PSI_RLU"/>
    <property type="match status" value="1"/>
</dbReference>
<evidence type="ECO:0000256" key="3">
    <source>
        <dbReference type="ARBA" id="ARBA00023235"/>
    </source>
</evidence>
<dbReference type="PANTHER" id="PTHR21600:SF44">
    <property type="entry name" value="RIBOSOMAL LARGE SUBUNIT PSEUDOURIDINE SYNTHASE D"/>
    <property type="match status" value="1"/>
</dbReference>
<evidence type="ECO:0000256" key="5">
    <source>
        <dbReference type="RuleBase" id="RU362028"/>
    </source>
</evidence>
<dbReference type="Proteomes" id="UP001298681">
    <property type="component" value="Unassembled WGS sequence"/>
</dbReference>
<sequence length="324" mass="35628">MLLGETLHIVAGPEDEGMRLDKFLSVRVEELTRSAAERLAEQGQVSSGGKTLDKKYRLRAGDAIEVILPEPVGLDILPEAIPLDIRYEDADLLVVNKPKGMVVHPAAGHAGGTLVNALLAHCGDSLSGINGVIRPGIVHRIDKDTSGLLIVAKNDFAHQRLAEQIKEHSFTRMYEAVVHGNLKEDTGTIDAPIGRHPTDRKRMAVTEKNSRHAVTHFEVLARYKGFTHVRLKLETGRTHQIRVHMAYIGHPVAGDPVYGPKKPVPNLDGQCLHARVIGFVHPRTGEYLEITSELPSYFTAFLEKLKKQTFGGMECGLERDSSGE</sequence>
<name>A0ABS9MJJ5_9FIRM</name>
<dbReference type="Pfam" id="PF00849">
    <property type="entry name" value="PseudoU_synth_2"/>
    <property type="match status" value="1"/>
</dbReference>
<evidence type="ECO:0000256" key="1">
    <source>
        <dbReference type="ARBA" id="ARBA00000073"/>
    </source>
</evidence>
<dbReference type="SUPFAM" id="SSF55120">
    <property type="entry name" value="Pseudouridine synthase"/>
    <property type="match status" value="1"/>
</dbReference>
<dbReference type="PROSITE" id="PS50889">
    <property type="entry name" value="S4"/>
    <property type="match status" value="1"/>
</dbReference>
<keyword evidence="4" id="KW-0694">RNA-binding</keyword>
<comment type="similarity">
    <text evidence="2 5">Belongs to the pseudouridine synthase RluA family.</text>
</comment>
<dbReference type="CDD" id="cd02869">
    <property type="entry name" value="PseudoU_synth_RluA_like"/>
    <property type="match status" value="1"/>
</dbReference>
<dbReference type="InterPro" id="IPR006225">
    <property type="entry name" value="PsdUridine_synth_RluC/D"/>
</dbReference>
<dbReference type="Pfam" id="PF01479">
    <property type="entry name" value="S4"/>
    <property type="match status" value="1"/>
</dbReference>
<protein>
    <recommendedName>
        <fullName evidence="5">Pseudouridine synthase</fullName>
        <ecNumber evidence="5">5.4.99.-</ecNumber>
    </recommendedName>
</protein>
<comment type="catalytic activity">
    <reaction evidence="1 5">
        <text>a uridine in RNA = a pseudouridine in RNA</text>
        <dbReference type="Rhea" id="RHEA:48348"/>
        <dbReference type="Rhea" id="RHEA-COMP:12068"/>
        <dbReference type="Rhea" id="RHEA-COMP:12069"/>
        <dbReference type="ChEBI" id="CHEBI:65314"/>
        <dbReference type="ChEBI" id="CHEBI:65315"/>
    </reaction>
</comment>
<dbReference type="InterPro" id="IPR002942">
    <property type="entry name" value="S4_RNA-bd"/>
</dbReference>
<evidence type="ECO:0000256" key="4">
    <source>
        <dbReference type="PROSITE-ProRule" id="PRU00182"/>
    </source>
</evidence>